<gene>
    <name evidence="1" type="ORF">PsorP6_004615</name>
</gene>
<sequence length="351" mass="37976">MSSVVEIDGGVDVEEDDDDEQGEDVSMNYRVDRNDPTVDNDDRAVAAGAQETGTGVDTNTDDGANNDSFGSRSHASEQSHDSPTTAEEGDQVSTEEGNNSVLSGDDAGTASDAGVASRDRPAVHSESGHDGEPQPHDGESVGEYQQSDGSESTTGVGGSVWGSMDMDNLCENQRGVSVEIDGPVATLEPDVDQFMEQARVLKRDGLILSLQYPSKNRINIAVQKMALRVAAEKATASASSPAVTLYRYITKQVPRILTLYDVPMEPAEARLAVQALFRQHADVKDPRVIDMLIAKANMELEETMMQWKQKVHLMTLLERGQALRTPAPLMDSVEQSLDKFFAGIDDDEDEL</sequence>
<proteinExistence type="predicted"/>
<name>A0ACC0VKS7_9STRA</name>
<evidence type="ECO:0000313" key="1">
    <source>
        <dbReference type="EMBL" id="KAI9906545.1"/>
    </source>
</evidence>
<protein>
    <submittedName>
        <fullName evidence="1">Uncharacterized protein</fullName>
    </submittedName>
</protein>
<organism evidence="1 2">
    <name type="scientific">Peronosclerospora sorghi</name>
    <dbReference type="NCBI Taxonomy" id="230839"/>
    <lineage>
        <taxon>Eukaryota</taxon>
        <taxon>Sar</taxon>
        <taxon>Stramenopiles</taxon>
        <taxon>Oomycota</taxon>
        <taxon>Peronosporomycetes</taxon>
        <taxon>Peronosporales</taxon>
        <taxon>Peronosporaceae</taxon>
        <taxon>Peronosclerospora</taxon>
    </lineage>
</organism>
<accession>A0ACC0VKS7</accession>
<reference evidence="1 2" key="1">
    <citation type="journal article" date="2022" name="bioRxiv">
        <title>The genome of the oomycete Peronosclerospora sorghi, a cosmopolitan pathogen of maize and sorghum, is inflated with dispersed pseudogenes.</title>
        <authorList>
            <person name="Fletcher K."/>
            <person name="Martin F."/>
            <person name="Isakeit T."/>
            <person name="Cavanaugh K."/>
            <person name="Magill C."/>
            <person name="Michelmore R."/>
        </authorList>
    </citation>
    <scope>NUCLEOTIDE SEQUENCE [LARGE SCALE GENOMIC DNA]</scope>
    <source>
        <strain evidence="1">P6</strain>
    </source>
</reference>
<keyword evidence="2" id="KW-1185">Reference proteome</keyword>
<evidence type="ECO:0000313" key="2">
    <source>
        <dbReference type="Proteomes" id="UP001163321"/>
    </source>
</evidence>
<comment type="caution">
    <text evidence="1">The sequence shown here is derived from an EMBL/GenBank/DDBJ whole genome shotgun (WGS) entry which is preliminary data.</text>
</comment>
<dbReference type="EMBL" id="CM047587">
    <property type="protein sequence ID" value="KAI9906545.1"/>
    <property type="molecule type" value="Genomic_DNA"/>
</dbReference>
<dbReference type="Proteomes" id="UP001163321">
    <property type="component" value="Chromosome 8"/>
</dbReference>